<feature type="transmembrane region" description="Helical" evidence="6">
    <location>
        <begin position="105"/>
        <end position="127"/>
    </location>
</feature>
<evidence type="ECO:0000256" key="3">
    <source>
        <dbReference type="ARBA" id="ARBA00022692"/>
    </source>
</evidence>
<evidence type="ECO:0000256" key="2">
    <source>
        <dbReference type="ARBA" id="ARBA00007362"/>
    </source>
</evidence>
<dbReference type="eggNOG" id="COG0697">
    <property type="taxonomic scope" value="Bacteria"/>
</dbReference>
<dbReference type="InterPro" id="IPR000620">
    <property type="entry name" value="EamA_dom"/>
</dbReference>
<dbReference type="PANTHER" id="PTHR32322">
    <property type="entry name" value="INNER MEMBRANE TRANSPORTER"/>
    <property type="match status" value="1"/>
</dbReference>
<reference evidence="8 9" key="1">
    <citation type="journal article" date="2013" name="Genome Announc.">
        <title>Draft Genome Sequence of Sphingobium lactosutens Strain DS20T, Isolated from a Hexachlorocyclohexane Dumpsite.</title>
        <authorList>
            <person name="Kumar R."/>
            <person name="Dwivedi V."/>
            <person name="Negi V."/>
            <person name="Khurana J.P."/>
            <person name="Lal R."/>
        </authorList>
    </citation>
    <scope>NUCLEOTIDE SEQUENCE [LARGE SCALE GENOMIC DNA]</scope>
    <source>
        <strain evidence="8 9">DS20</strain>
    </source>
</reference>
<comment type="subcellular location">
    <subcellularLocation>
        <location evidence="1">Membrane</location>
        <topology evidence="1">Multi-pass membrane protein</topology>
    </subcellularLocation>
</comment>
<dbReference type="Proteomes" id="UP000015531">
    <property type="component" value="Unassembled WGS sequence"/>
</dbReference>
<organism evidence="8 9">
    <name type="scientific">Sphingobium lactosutens DS20</name>
    <dbReference type="NCBI Taxonomy" id="1331060"/>
    <lineage>
        <taxon>Bacteria</taxon>
        <taxon>Pseudomonadati</taxon>
        <taxon>Pseudomonadota</taxon>
        <taxon>Alphaproteobacteria</taxon>
        <taxon>Sphingomonadales</taxon>
        <taxon>Sphingomonadaceae</taxon>
        <taxon>Sphingobium</taxon>
    </lineage>
</organism>
<keyword evidence="4 6" id="KW-1133">Transmembrane helix</keyword>
<dbReference type="GO" id="GO:0016020">
    <property type="term" value="C:membrane"/>
    <property type="evidence" value="ECO:0007669"/>
    <property type="project" value="UniProtKB-SubCell"/>
</dbReference>
<feature type="domain" description="EamA" evidence="7">
    <location>
        <begin position="162"/>
        <end position="300"/>
    </location>
</feature>
<evidence type="ECO:0000256" key="4">
    <source>
        <dbReference type="ARBA" id="ARBA00022989"/>
    </source>
</evidence>
<gene>
    <name evidence="8" type="ORF">RLDS_04200</name>
</gene>
<feature type="domain" description="EamA" evidence="7">
    <location>
        <begin position="30"/>
        <end position="149"/>
    </location>
</feature>
<evidence type="ECO:0000313" key="8">
    <source>
        <dbReference type="EMBL" id="EQB17160.1"/>
    </source>
</evidence>
<evidence type="ECO:0000256" key="5">
    <source>
        <dbReference type="ARBA" id="ARBA00023136"/>
    </source>
</evidence>
<dbReference type="EMBL" id="ATDP01000071">
    <property type="protein sequence ID" value="EQB17160.1"/>
    <property type="molecule type" value="Genomic_DNA"/>
</dbReference>
<feature type="transmembrane region" description="Helical" evidence="6">
    <location>
        <begin position="227"/>
        <end position="249"/>
    </location>
</feature>
<feature type="transmembrane region" description="Helical" evidence="6">
    <location>
        <begin position="159"/>
        <end position="182"/>
    </location>
</feature>
<dbReference type="Pfam" id="PF00892">
    <property type="entry name" value="EamA"/>
    <property type="match status" value="2"/>
</dbReference>
<evidence type="ECO:0000256" key="6">
    <source>
        <dbReference type="SAM" id="Phobius"/>
    </source>
</evidence>
<dbReference type="Gene3D" id="1.10.3730.20">
    <property type="match status" value="1"/>
</dbReference>
<feature type="transmembrane region" description="Helical" evidence="6">
    <location>
        <begin position="12"/>
        <end position="31"/>
    </location>
</feature>
<comment type="similarity">
    <text evidence="2">Belongs to the EamA transporter family.</text>
</comment>
<keyword evidence="5 6" id="KW-0472">Membrane</keyword>
<evidence type="ECO:0000313" key="9">
    <source>
        <dbReference type="Proteomes" id="UP000015531"/>
    </source>
</evidence>
<dbReference type="InterPro" id="IPR050638">
    <property type="entry name" value="AA-Vitamin_Transporters"/>
</dbReference>
<evidence type="ECO:0000259" key="7">
    <source>
        <dbReference type="Pfam" id="PF00892"/>
    </source>
</evidence>
<dbReference type="PATRIC" id="fig|1331060.3.peg.767"/>
<name>T0IZ45_9SPHN</name>
<accession>T0IZ45</accession>
<feature type="transmembrane region" description="Helical" evidence="6">
    <location>
        <begin position="256"/>
        <end position="277"/>
    </location>
</feature>
<dbReference type="AlphaFoldDB" id="T0IZ45"/>
<keyword evidence="9" id="KW-1185">Reference proteome</keyword>
<proteinExistence type="inferred from homology"/>
<feature type="transmembrane region" description="Helical" evidence="6">
    <location>
        <begin position="283"/>
        <end position="302"/>
    </location>
</feature>
<feature type="transmembrane region" description="Helical" evidence="6">
    <location>
        <begin position="194"/>
        <end position="215"/>
    </location>
</feature>
<dbReference type="PANTHER" id="PTHR32322:SF2">
    <property type="entry name" value="EAMA DOMAIN-CONTAINING PROTEIN"/>
    <property type="match status" value="1"/>
</dbReference>
<comment type="caution">
    <text evidence="8">The sequence shown here is derived from an EMBL/GenBank/DDBJ whole genome shotgun (WGS) entry which is preliminary data.</text>
</comment>
<feature type="transmembrane region" description="Helical" evidence="6">
    <location>
        <begin position="78"/>
        <end position="99"/>
    </location>
</feature>
<keyword evidence="3 6" id="KW-0812">Transmembrane</keyword>
<feature type="transmembrane region" description="Helical" evidence="6">
    <location>
        <begin position="43"/>
        <end position="66"/>
    </location>
</feature>
<feature type="transmembrane region" description="Helical" evidence="6">
    <location>
        <begin position="136"/>
        <end position="153"/>
    </location>
</feature>
<evidence type="ECO:0000256" key="1">
    <source>
        <dbReference type="ARBA" id="ARBA00004141"/>
    </source>
</evidence>
<dbReference type="InterPro" id="IPR037185">
    <property type="entry name" value="EmrE-like"/>
</dbReference>
<dbReference type="SUPFAM" id="SSF103481">
    <property type="entry name" value="Multidrug resistance efflux transporter EmrE"/>
    <property type="match status" value="2"/>
</dbReference>
<sequence length="321" mass="33303">MTEGGSGQSPSAVGSGLVIAGVGYQWLYNGLNFLAFKVGGDAFHPLVLAALRFGIAAILILPFAAWRWQRHPASLRELAGAAMLGPVMLIGSQTLAIWGTHFLPAGVASVFGSSAPVFLALFAWMFLRQPPGARQLAGIMLGLIGLITMAWASSSSAGFRPIGAGMMLMAAALWAAGSLVALRLRLPDDPVVGLAAQLLPTGILLALVVWTAGIGSALHPASVPLQAWFALAFLIIASTLIGYAIFLALNRRASSLLANSFNYVAPVISLILSACFLKEQLGWGKLFGAGVTLVGVAIMVGARKAPHQSSATLPSKPRGNP</sequence>
<protein>
    <recommendedName>
        <fullName evidence="7">EamA domain-containing protein</fullName>
    </recommendedName>
</protein>